<comment type="catalytic activity">
    <reaction evidence="8">
        <text>DNA(n) + a 2'-deoxyribonucleoside 5'-triphosphate = DNA(n+1) + diphosphate</text>
        <dbReference type="Rhea" id="RHEA:22508"/>
        <dbReference type="Rhea" id="RHEA-COMP:17339"/>
        <dbReference type="Rhea" id="RHEA-COMP:17340"/>
        <dbReference type="ChEBI" id="CHEBI:33019"/>
        <dbReference type="ChEBI" id="CHEBI:61560"/>
        <dbReference type="ChEBI" id="CHEBI:173112"/>
        <dbReference type="EC" id="2.7.7.7"/>
    </reaction>
</comment>
<evidence type="ECO:0000256" key="6">
    <source>
        <dbReference type="ARBA" id="ARBA00022932"/>
    </source>
</evidence>
<proteinExistence type="inferred from homology"/>
<evidence type="ECO:0000256" key="2">
    <source>
        <dbReference type="ARBA" id="ARBA00012417"/>
    </source>
</evidence>
<protein>
    <recommendedName>
        <fullName evidence="2">DNA-directed DNA polymerase</fullName>
        <ecNumber evidence="2">2.7.7.7</ecNumber>
    </recommendedName>
</protein>
<dbReference type="InterPro" id="IPR004868">
    <property type="entry name" value="DNA-dir_DNA_pol_B_mt/vir"/>
</dbReference>
<evidence type="ECO:0000256" key="8">
    <source>
        <dbReference type="ARBA" id="ARBA00049244"/>
    </source>
</evidence>
<evidence type="ECO:0000256" key="1">
    <source>
        <dbReference type="ARBA" id="ARBA00005755"/>
    </source>
</evidence>
<dbReference type="EC" id="2.7.7.7" evidence="2"/>
<dbReference type="Pfam" id="PF03175">
    <property type="entry name" value="DNA_pol_B_2"/>
    <property type="match status" value="1"/>
</dbReference>
<keyword evidence="6" id="KW-0239">DNA-directed DNA polymerase</keyword>
<dbReference type="GO" id="GO:0003677">
    <property type="term" value="F:DNA binding"/>
    <property type="evidence" value="ECO:0007669"/>
    <property type="project" value="UniProtKB-KW"/>
</dbReference>
<dbReference type="PANTHER" id="PTHR33568">
    <property type="entry name" value="DNA POLYMERASE"/>
    <property type="match status" value="1"/>
</dbReference>
<feature type="domain" description="DNA-directed DNA polymerase family B mitochondria/virus" evidence="9">
    <location>
        <begin position="48"/>
        <end position="138"/>
    </location>
</feature>
<keyword evidence="7" id="KW-0238">DNA-binding</keyword>
<organism evidence="10 11">
    <name type="scientific">Dinothrombium tinctorium</name>
    <dbReference type="NCBI Taxonomy" id="1965070"/>
    <lineage>
        <taxon>Eukaryota</taxon>
        <taxon>Metazoa</taxon>
        <taxon>Ecdysozoa</taxon>
        <taxon>Arthropoda</taxon>
        <taxon>Chelicerata</taxon>
        <taxon>Arachnida</taxon>
        <taxon>Acari</taxon>
        <taxon>Acariformes</taxon>
        <taxon>Trombidiformes</taxon>
        <taxon>Prostigmata</taxon>
        <taxon>Anystina</taxon>
        <taxon>Parasitengona</taxon>
        <taxon>Trombidioidea</taxon>
        <taxon>Trombidiidae</taxon>
        <taxon>Dinothrombium</taxon>
    </lineage>
</organism>
<dbReference type="GO" id="GO:0000166">
    <property type="term" value="F:nucleotide binding"/>
    <property type="evidence" value="ECO:0007669"/>
    <property type="project" value="InterPro"/>
</dbReference>
<dbReference type="EMBL" id="NCKU01019269">
    <property type="protein sequence ID" value="RWR98755.1"/>
    <property type="molecule type" value="Genomic_DNA"/>
</dbReference>
<feature type="non-terminal residue" evidence="10">
    <location>
        <position position="1"/>
    </location>
</feature>
<dbReference type="Proteomes" id="UP000285301">
    <property type="component" value="Unassembled WGS sequence"/>
</dbReference>
<sequence length="163" mass="19267">KALEFGYKIKKIYEVYNYKEKSNQLFSQYMNMWAKLKQEASGWPDSSYENNEQKQDEYIKQYFEKEGIQLEKSKIKKNSSLRFIAKIMLNSFWGKLAQRPNLERNELINSYEEYIKLIIDPEVEITAEKILNENTMIINWKYANEDDCSPGNTSVVIAAFVTS</sequence>
<dbReference type="Gene3D" id="1.10.287.690">
    <property type="entry name" value="Helix hairpin bin"/>
    <property type="match status" value="1"/>
</dbReference>
<comment type="caution">
    <text evidence="10">The sequence shown here is derived from an EMBL/GenBank/DDBJ whole genome shotgun (WGS) entry which is preliminary data.</text>
</comment>
<dbReference type="GO" id="GO:0006260">
    <property type="term" value="P:DNA replication"/>
    <property type="evidence" value="ECO:0007669"/>
    <property type="project" value="UniProtKB-KW"/>
</dbReference>
<name>A0A3S3NGC5_9ACAR</name>
<gene>
    <name evidence="10" type="ORF">B4U79_02666</name>
</gene>
<keyword evidence="3" id="KW-0808">Transferase</keyword>
<reference evidence="10 11" key="1">
    <citation type="journal article" date="2018" name="Gigascience">
        <title>Genomes of trombidid mites reveal novel predicted allergens and laterally-transferred genes associated with secondary metabolism.</title>
        <authorList>
            <person name="Dong X."/>
            <person name="Chaisiri K."/>
            <person name="Xia D."/>
            <person name="Armstrong S.D."/>
            <person name="Fang Y."/>
            <person name="Donnelly M.J."/>
            <person name="Kadowaki T."/>
            <person name="McGarry J.W."/>
            <person name="Darby A.C."/>
            <person name="Makepeace B.L."/>
        </authorList>
    </citation>
    <scope>NUCLEOTIDE SEQUENCE [LARGE SCALE GENOMIC DNA]</scope>
    <source>
        <strain evidence="10">UoL-WK</strain>
    </source>
</reference>
<keyword evidence="5" id="KW-0235">DNA replication</keyword>
<keyword evidence="4" id="KW-0548">Nucleotidyltransferase</keyword>
<accession>A0A3S3NGC5</accession>
<evidence type="ECO:0000256" key="3">
    <source>
        <dbReference type="ARBA" id="ARBA00022679"/>
    </source>
</evidence>
<evidence type="ECO:0000256" key="4">
    <source>
        <dbReference type="ARBA" id="ARBA00022695"/>
    </source>
</evidence>
<dbReference type="AlphaFoldDB" id="A0A3S3NGC5"/>
<evidence type="ECO:0000313" key="11">
    <source>
        <dbReference type="Proteomes" id="UP000285301"/>
    </source>
</evidence>
<dbReference type="OrthoDB" id="6513969at2759"/>
<dbReference type="GO" id="GO:0003887">
    <property type="term" value="F:DNA-directed DNA polymerase activity"/>
    <property type="evidence" value="ECO:0007669"/>
    <property type="project" value="UniProtKB-KW"/>
</dbReference>
<dbReference type="InterPro" id="IPR043502">
    <property type="entry name" value="DNA/RNA_pol_sf"/>
</dbReference>
<dbReference type="STRING" id="1965070.A0A3S3NGC5"/>
<evidence type="ECO:0000313" key="10">
    <source>
        <dbReference type="EMBL" id="RWR98755.1"/>
    </source>
</evidence>
<evidence type="ECO:0000259" key="9">
    <source>
        <dbReference type="Pfam" id="PF03175"/>
    </source>
</evidence>
<dbReference type="PANTHER" id="PTHR33568:SF3">
    <property type="entry name" value="DNA-DIRECTED DNA POLYMERASE"/>
    <property type="match status" value="1"/>
</dbReference>
<keyword evidence="11" id="KW-1185">Reference proteome</keyword>
<comment type="similarity">
    <text evidence="1">Belongs to the DNA polymerase type-B family.</text>
</comment>
<evidence type="ECO:0000256" key="7">
    <source>
        <dbReference type="ARBA" id="ARBA00023125"/>
    </source>
</evidence>
<dbReference type="SUPFAM" id="SSF56672">
    <property type="entry name" value="DNA/RNA polymerases"/>
    <property type="match status" value="1"/>
</dbReference>
<evidence type="ECO:0000256" key="5">
    <source>
        <dbReference type="ARBA" id="ARBA00022705"/>
    </source>
</evidence>